<dbReference type="SUPFAM" id="SSF53213">
    <property type="entry name" value="LigB-like"/>
    <property type="match status" value="1"/>
</dbReference>
<reference evidence="7 8" key="1">
    <citation type="submission" date="2018-04" db="EMBL/GenBank/DDBJ databases">
        <title>Genomic Encyclopedia of Archaeal and Bacterial Type Strains, Phase II (KMG-II): from individual species to whole genera.</title>
        <authorList>
            <person name="Goeker M."/>
        </authorList>
    </citation>
    <scope>NUCLEOTIDE SEQUENCE [LARGE SCALE GENOMIC DNA]</scope>
    <source>
        <strain evidence="7 8">DSM 28823</strain>
    </source>
</reference>
<evidence type="ECO:0000259" key="6">
    <source>
        <dbReference type="Pfam" id="PF02900"/>
    </source>
</evidence>
<dbReference type="PIRSF" id="PIRSF006157">
    <property type="entry name" value="Doxgns_DODA"/>
    <property type="match status" value="1"/>
</dbReference>
<comment type="similarity">
    <text evidence="2">Belongs to the DODA-type extradiol aromatic ring-opening dioxygenase family.</text>
</comment>
<comment type="cofactor">
    <cofactor evidence="1">
        <name>Zn(2+)</name>
        <dbReference type="ChEBI" id="CHEBI:29105"/>
    </cofactor>
</comment>
<dbReference type="NCBIfam" id="NF007914">
    <property type="entry name" value="PRK10628.1"/>
    <property type="match status" value="1"/>
</dbReference>
<protein>
    <submittedName>
        <fullName evidence="7">4,5-DOPA dioxygenase extradiol</fullName>
    </submittedName>
</protein>
<keyword evidence="5" id="KW-0560">Oxidoreductase</keyword>
<feature type="domain" description="Extradiol ring-cleavage dioxygenase class III enzyme subunit B" evidence="6">
    <location>
        <begin position="41"/>
        <end position="273"/>
    </location>
</feature>
<dbReference type="Proteomes" id="UP000243525">
    <property type="component" value="Unassembled WGS sequence"/>
</dbReference>
<dbReference type="Gene3D" id="3.40.830.10">
    <property type="entry name" value="LigB-like"/>
    <property type="match status" value="1"/>
</dbReference>
<dbReference type="PANTHER" id="PTHR30096:SF0">
    <property type="entry name" value="4,5-DOPA DIOXYGENASE EXTRADIOL-LIKE PROTEIN"/>
    <property type="match status" value="1"/>
</dbReference>
<evidence type="ECO:0000256" key="2">
    <source>
        <dbReference type="ARBA" id="ARBA00007581"/>
    </source>
</evidence>
<organism evidence="7 8">
    <name type="scientific">Mangrovibacterium marinum</name>
    <dbReference type="NCBI Taxonomy" id="1639118"/>
    <lineage>
        <taxon>Bacteria</taxon>
        <taxon>Pseudomonadati</taxon>
        <taxon>Bacteroidota</taxon>
        <taxon>Bacteroidia</taxon>
        <taxon>Marinilabiliales</taxon>
        <taxon>Prolixibacteraceae</taxon>
        <taxon>Mangrovibacterium</taxon>
    </lineage>
</organism>
<keyword evidence="7" id="KW-0223">Dioxygenase</keyword>
<dbReference type="RefSeq" id="WP_211316078.1">
    <property type="nucleotide sequence ID" value="NZ_OY782574.1"/>
</dbReference>
<evidence type="ECO:0000256" key="3">
    <source>
        <dbReference type="ARBA" id="ARBA00022723"/>
    </source>
</evidence>
<evidence type="ECO:0000256" key="5">
    <source>
        <dbReference type="ARBA" id="ARBA00023002"/>
    </source>
</evidence>
<dbReference type="GO" id="GO:0016702">
    <property type="term" value="F:oxidoreductase activity, acting on single donors with incorporation of molecular oxygen, incorporation of two atoms of oxygen"/>
    <property type="evidence" value="ECO:0007669"/>
    <property type="project" value="UniProtKB-ARBA"/>
</dbReference>
<keyword evidence="8" id="KW-1185">Reference proteome</keyword>
<evidence type="ECO:0000313" key="7">
    <source>
        <dbReference type="EMBL" id="PTN08701.1"/>
    </source>
</evidence>
<sequence>MERKHFLKTLSLLPFTGAAMKLNEFNKITSSFGSTELMPLLFLGHGSPMNAIEQNEFTEGFRNISTKFEKPKAILCISAHWETRGTFLTAMEQPETIHDFGGFPQALYDVQYPAPGSPELASEVQQLITTTDAALTDQWGLDHGAWSVIKHLYPEADIPVIEMSIDYTKGPQYHYNLGRELAALRRKGVLIIGSGNLVHNLRMIDWQRMNDIGYGFDWAEEARAKMNEWILSGNHQPLIQYEQQGTAFKLAIPSPDHYLPLLYVLGLKGDKEAVSLFNDKTMAGSLSMTSVYIHNI</sequence>
<dbReference type="InterPro" id="IPR014436">
    <property type="entry name" value="Extradiol_dOase_DODA"/>
</dbReference>
<dbReference type="InterPro" id="IPR004183">
    <property type="entry name" value="Xdiol_dOase_suB"/>
</dbReference>
<dbReference type="AlphaFoldDB" id="A0A2T5C216"/>
<dbReference type="EMBL" id="QAAD01000007">
    <property type="protein sequence ID" value="PTN08701.1"/>
    <property type="molecule type" value="Genomic_DNA"/>
</dbReference>
<dbReference type="Pfam" id="PF02900">
    <property type="entry name" value="LigB"/>
    <property type="match status" value="1"/>
</dbReference>
<evidence type="ECO:0000313" key="8">
    <source>
        <dbReference type="Proteomes" id="UP000243525"/>
    </source>
</evidence>
<comment type="caution">
    <text evidence="7">The sequence shown here is derived from an EMBL/GenBank/DDBJ whole genome shotgun (WGS) entry which is preliminary data.</text>
</comment>
<keyword evidence="3" id="KW-0479">Metal-binding</keyword>
<keyword evidence="4" id="KW-0862">Zinc</keyword>
<dbReference type="GO" id="GO:0008270">
    <property type="term" value="F:zinc ion binding"/>
    <property type="evidence" value="ECO:0007669"/>
    <property type="project" value="InterPro"/>
</dbReference>
<evidence type="ECO:0000256" key="1">
    <source>
        <dbReference type="ARBA" id="ARBA00001947"/>
    </source>
</evidence>
<name>A0A2T5C216_9BACT</name>
<proteinExistence type="inferred from homology"/>
<dbReference type="PANTHER" id="PTHR30096">
    <property type="entry name" value="4,5-DOPA DIOXYGENASE EXTRADIOL-LIKE PROTEIN"/>
    <property type="match status" value="1"/>
</dbReference>
<dbReference type="CDD" id="cd07363">
    <property type="entry name" value="45_DOPA_Dioxygenase"/>
    <property type="match status" value="1"/>
</dbReference>
<dbReference type="GO" id="GO:0008198">
    <property type="term" value="F:ferrous iron binding"/>
    <property type="evidence" value="ECO:0007669"/>
    <property type="project" value="InterPro"/>
</dbReference>
<gene>
    <name evidence="7" type="ORF">C8N47_10756</name>
</gene>
<accession>A0A2T5C216</accession>
<evidence type="ECO:0000256" key="4">
    <source>
        <dbReference type="ARBA" id="ARBA00022833"/>
    </source>
</evidence>